<evidence type="ECO:0000256" key="1">
    <source>
        <dbReference type="SAM" id="MobiDB-lite"/>
    </source>
</evidence>
<gene>
    <name evidence="2" type="ORF">L195_g056854</name>
</gene>
<organism evidence="2 3">
    <name type="scientific">Trifolium pratense</name>
    <name type="common">Red clover</name>
    <dbReference type="NCBI Taxonomy" id="57577"/>
    <lineage>
        <taxon>Eukaryota</taxon>
        <taxon>Viridiplantae</taxon>
        <taxon>Streptophyta</taxon>
        <taxon>Embryophyta</taxon>
        <taxon>Tracheophyta</taxon>
        <taxon>Spermatophyta</taxon>
        <taxon>Magnoliopsida</taxon>
        <taxon>eudicotyledons</taxon>
        <taxon>Gunneridae</taxon>
        <taxon>Pentapetalae</taxon>
        <taxon>rosids</taxon>
        <taxon>fabids</taxon>
        <taxon>Fabales</taxon>
        <taxon>Fabaceae</taxon>
        <taxon>Papilionoideae</taxon>
        <taxon>50 kb inversion clade</taxon>
        <taxon>NPAAA clade</taxon>
        <taxon>Hologalegina</taxon>
        <taxon>IRL clade</taxon>
        <taxon>Trifolieae</taxon>
        <taxon>Trifolium</taxon>
    </lineage>
</organism>
<evidence type="ECO:0000313" key="3">
    <source>
        <dbReference type="Proteomes" id="UP000236291"/>
    </source>
</evidence>
<reference evidence="2 3" key="2">
    <citation type="journal article" date="2017" name="Front. Plant Sci.">
        <title>Gene Classification and Mining of Molecular Markers Useful in Red Clover (Trifolium pratense) Breeding.</title>
        <authorList>
            <person name="Istvanek J."/>
            <person name="Dluhosova J."/>
            <person name="Dluhos P."/>
            <person name="Patkova L."/>
            <person name="Nedelnik J."/>
            <person name="Repkova J."/>
        </authorList>
    </citation>
    <scope>NUCLEOTIDE SEQUENCE [LARGE SCALE GENOMIC DNA]</scope>
    <source>
        <strain evidence="3">cv. Tatra</strain>
        <tissue evidence="2">Young leaves</tissue>
    </source>
</reference>
<name>A0A2K3KTT4_TRIPR</name>
<sequence length="132" mass="14225">ESTKPLGQKSKNKGIVDPSAEKERSAPLEGVQVGGILVKLGAQNVKLAHQKTQKEGDMTSSNVAEKPVDSVKDCRVSMRSYRTKFDDAEGVDAQPGVLSTCFFELDAMGEGYAAVHERGVGLFVRCSYSCLE</sequence>
<feature type="non-terminal residue" evidence="2">
    <location>
        <position position="1"/>
    </location>
</feature>
<proteinExistence type="predicted"/>
<evidence type="ECO:0000313" key="2">
    <source>
        <dbReference type="EMBL" id="PNX69683.1"/>
    </source>
</evidence>
<dbReference type="Proteomes" id="UP000236291">
    <property type="component" value="Unassembled WGS sequence"/>
</dbReference>
<dbReference type="AlphaFoldDB" id="A0A2K3KTT4"/>
<protein>
    <submittedName>
        <fullName evidence="2">Uncharacterized protein</fullName>
    </submittedName>
</protein>
<accession>A0A2K3KTT4</accession>
<dbReference type="EMBL" id="ASHM01109620">
    <property type="protein sequence ID" value="PNX69683.1"/>
    <property type="molecule type" value="Genomic_DNA"/>
</dbReference>
<reference evidence="2 3" key="1">
    <citation type="journal article" date="2014" name="Am. J. Bot.">
        <title>Genome assembly and annotation for red clover (Trifolium pratense; Fabaceae).</title>
        <authorList>
            <person name="Istvanek J."/>
            <person name="Jaros M."/>
            <person name="Krenek A."/>
            <person name="Repkova J."/>
        </authorList>
    </citation>
    <scope>NUCLEOTIDE SEQUENCE [LARGE SCALE GENOMIC DNA]</scope>
    <source>
        <strain evidence="3">cv. Tatra</strain>
        <tissue evidence="2">Young leaves</tissue>
    </source>
</reference>
<comment type="caution">
    <text evidence="2">The sequence shown here is derived from an EMBL/GenBank/DDBJ whole genome shotgun (WGS) entry which is preliminary data.</text>
</comment>
<feature type="region of interest" description="Disordered" evidence="1">
    <location>
        <begin position="1"/>
        <end position="27"/>
    </location>
</feature>